<proteinExistence type="predicted"/>
<feature type="transmembrane region" description="Helical" evidence="1">
    <location>
        <begin position="109"/>
        <end position="126"/>
    </location>
</feature>
<feature type="transmembrane region" description="Helical" evidence="1">
    <location>
        <begin position="138"/>
        <end position="155"/>
    </location>
</feature>
<keyword evidence="1" id="KW-0472">Membrane</keyword>
<dbReference type="AlphaFoldDB" id="A0A7M2YDS3"/>
<feature type="transmembrane region" description="Helical" evidence="1">
    <location>
        <begin position="167"/>
        <end position="187"/>
    </location>
</feature>
<keyword evidence="1" id="KW-0812">Transmembrane</keyword>
<feature type="transmembrane region" description="Helical" evidence="1">
    <location>
        <begin position="26"/>
        <end position="48"/>
    </location>
</feature>
<sequence length="189" mass="22516">MLLYLHRDSSVRVFLMQKFADSSNNFLSWLIISVVFTLLMATLISQSIPIVPKQITDIHFFGYELNKFGYTLISLIIFYSLKSMLSYIFYAGTGNMKRWTLFQFTASKFYFTVSFVLMALCIYQYFYDITDLQLFDYYFVGLLGVFVFKVLFYLLSPNQILPDKWYYKFLYICTLQFAPVLVLWRVLYL</sequence>
<evidence type="ECO:0000256" key="1">
    <source>
        <dbReference type="SAM" id="Phobius"/>
    </source>
</evidence>
<keyword evidence="3" id="KW-1185">Reference proteome</keyword>
<dbReference type="Proteomes" id="UP000594195">
    <property type="component" value="Chromosome"/>
</dbReference>
<evidence type="ECO:0000313" key="3">
    <source>
        <dbReference type="Proteomes" id="UP000594195"/>
    </source>
</evidence>
<keyword evidence="1" id="KW-1133">Transmembrane helix</keyword>
<evidence type="ECO:0000313" key="2">
    <source>
        <dbReference type="EMBL" id="QOW11989.1"/>
    </source>
</evidence>
<name>A0A7M2YDS3_9FLAO</name>
<reference evidence="2 3" key="1">
    <citation type="submission" date="2019-05" db="EMBL/GenBank/DDBJ databases">
        <title>Chryseobacterium sp. isolated from King George Island, maritime Antarctica.</title>
        <authorList>
            <person name="Peng X."/>
        </authorList>
    </citation>
    <scope>NUCLEOTIDE SEQUENCE [LARGE SCALE GENOMIC DNA]</scope>
    <source>
        <strain evidence="2 3">7-3A</strain>
    </source>
</reference>
<gene>
    <name evidence="2" type="ORF">Q73A0000_11705</name>
</gene>
<organism evidence="2 3">
    <name type="scientific">Kaistella flava</name>
    <name type="common">ex Peng et al. 2021</name>
    <dbReference type="NCBI Taxonomy" id="2038776"/>
    <lineage>
        <taxon>Bacteria</taxon>
        <taxon>Pseudomonadati</taxon>
        <taxon>Bacteroidota</taxon>
        <taxon>Flavobacteriia</taxon>
        <taxon>Flavobacteriales</taxon>
        <taxon>Weeksellaceae</taxon>
        <taxon>Chryseobacterium group</taxon>
        <taxon>Kaistella</taxon>
    </lineage>
</organism>
<feature type="transmembrane region" description="Helical" evidence="1">
    <location>
        <begin position="68"/>
        <end position="89"/>
    </location>
</feature>
<accession>A0A7M2YDS3</accession>
<protein>
    <submittedName>
        <fullName evidence="2">DUF4271 domain-containing protein</fullName>
    </submittedName>
</protein>
<dbReference type="KEGG" id="kfa:Q73A0000_11705"/>
<dbReference type="EMBL" id="CP040442">
    <property type="protein sequence ID" value="QOW11989.1"/>
    <property type="molecule type" value="Genomic_DNA"/>
</dbReference>